<dbReference type="Proteomes" id="UP000199227">
    <property type="component" value="Unassembled WGS sequence"/>
</dbReference>
<accession>A0A1I5V4R2</accession>
<evidence type="ECO:0000313" key="8">
    <source>
        <dbReference type="EMBL" id="SFQ02513.1"/>
    </source>
</evidence>
<dbReference type="EMBL" id="FOXB01000087">
    <property type="protein sequence ID" value="SFQ02327.1"/>
    <property type="molecule type" value="Genomic_DNA"/>
</dbReference>
<dbReference type="GO" id="GO:0006313">
    <property type="term" value="P:DNA transposition"/>
    <property type="evidence" value="ECO:0007669"/>
    <property type="project" value="UniProtKB-UniRule"/>
</dbReference>
<gene>
    <name evidence="7" type="ORF">SAMN05216234_1872</name>
    <name evidence="8" type="ORF">SAMN05216234_1882</name>
</gene>
<dbReference type="PANTHER" id="PTHR33217">
    <property type="entry name" value="TRANSPOSASE FOR INSERTION SEQUENCE ELEMENT IS1081"/>
    <property type="match status" value="1"/>
</dbReference>
<keyword evidence="3 6" id="KW-0815">Transposition</keyword>
<evidence type="ECO:0000256" key="1">
    <source>
        <dbReference type="ARBA" id="ARBA00002190"/>
    </source>
</evidence>
<dbReference type="AlphaFoldDB" id="A0A1I5V4R2"/>
<comment type="function">
    <text evidence="1 6">Required for the transposition of the insertion element.</text>
</comment>
<keyword evidence="6" id="KW-0814">Transposable element</keyword>
<dbReference type="EMBL" id="FOXB01000088">
    <property type="protein sequence ID" value="SFQ02513.1"/>
    <property type="molecule type" value="Genomic_DNA"/>
</dbReference>
<comment type="similarity">
    <text evidence="2 6">Belongs to the transposase mutator family.</text>
</comment>
<dbReference type="Pfam" id="PF00872">
    <property type="entry name" value="Transposase_mut"/>
    <property type="match status" value="1"/>
</dbReference>
<keyword evidence="9" id="KW-1185">Reference proteome</keyword>
<dbReference type="STRING" id="223786.SAMN05216234_1872"/>
<evidence type="ECO:0000256" key="3">
    <source>
        <dbReference type="ARBA" id="ARBA00022578"/>
    </source>
</evidence>
<dbReference type="NCBIfam" id="NF033543">
    <property type="entry name" value="transpos_IS256"/>
    <property type="match status" value="1"/>
</dbReference>
<evidence type="ECO:0000256" key="6">
    <source>
        <dbReference type="RuleBase" id="RU365089"/>
    </source>
</evidence>
<sequence>MRNDSEIFRRILTGFVAEEDPLLSMMKWMMDQLMKIEAEQKVGAVKGEHSSERKSYFSGYRPRRFDTRLGTVYLMIPKIRKGGYIPFFITEKRRSEQALISMVKEAYVNGVSTRKIERLAKELGIANISASQVSQINKGLDKQVEEFRNRPLEKEYPFVWVDALYEKVRNYEGRVVSSAIMIAYGVSMEGKREVLAIEPFSAETTETWKAFFDRLKERGVEKIALLISDTHYGIQRAFKETFIGASWQRCKVHFMRNIIAHIPPKAKEMFAAKLKQIWLQESKKDAIRVAQNIIEEFSKKFPEAIEVLQNGLEDSLQFYHFTQIDKRRISSTNVLERINKEIRRRSRVVSIFPSKESYLRLIASYLMEYTEDWEVERSYIRPEKLQEVMEIYEAQLKAA</sequence>
<dbReference type="GO" id="GO:0003677">
    <property type="term" value="F:DNA binding"/>
    <property type="evidence" value="ECO:0007669"/>
    <property type="project" value="UniProtKB-UniRule"/>
</dbReference>
<protein>
    <recommendedName>
        <fullName evidence="6">Mutator family transposase</fullName>
    </recommendedName>
</protein>
<keyword evidence="5 6" id="KW-0233">DNA recombination</keyword>
<organism evidence="8 9">
    <name type="scientific">Hydrogenimonas thermophila</name>
    <dbReference type="NCBI Taxonomy" id="223786"/>
    <lineage>
        <taxon>Bacteria</taxon>
        <taxon>Pseudomonadati</taxon>
        <taxon>Campylobacterota</taxon>
        <taxon>Epsilonproteobacteria</taxon>
        <taxon>Campylobacterales</taxon>
        <taxon>Hydrogenimonadaceae</taxon>
        <taxon>Hydrogenimonas</taxon>
    </lineage>
</organism>
<evidence type="ECO:0000313" key="7">
    <source>
        <dbReference type="EMBL" id="SFQ02327.1"/>
    </source>
</evidence>
<proteinExistence type="inferred from homology"/>
<reference evidence="8 9" key="1">
    <citation type="submission" date="2016-10" db="EMBL/GenBank/DDBJ databases">
        <authorList>
            <person name="de Groot N.N."/>
        </authorList>
    </citation>
    <scope>NUCLEOTIDE SEQUENCE [LARGE SCALE GENOMIC DNA]</scope>
    <source>
        <strain evidence="8 9">EP1-55-1</strain>
    </source>
</reference>
<evidence type="ECO:0000256" key="4">
    <source>
        <dbReference type="ARBA" id="ARBA00023125"/>
    </source>
</evidence>
<dbReference type="OrthoDB" id="9815585at2"/>
<evidence type="ECO:0000256" key="5">
    <source>
        <dbReference type="ARBA" id="ARBA00023172"/>
    </source>
</evidence>
<evidence type="ECO:0000313" key="9">
    <source>
        <dbReference type="Proteomes" id="UP000199227"/>
    </source>
</evidence>
<dbReference type="InterPro" id="IPR001207">
    <property type="entry name" value="Transposase_mutator"/>
</dbReference>
<name>A0A1I5V4R2_9BACT</name>
<dbReference type="RefSeq" id="WP_092914357.1">
    <property type="nucleotide sequence ID" value="NZ_FOXB01000087.1"/>
</dbReference>
<dbReference type="GO" id="GO:0004803">
    <property type="term" value="F:transposase activity"/>
    <property type="evidence" value="ECO:0007669"/>
    <property type="project" value="UniProtKB-UniRule"/>
</dbReference>
<keyword evidence="4 6" id="KW-0238">DNA-binding</keyword>
<dbReference type="PANTHER" id="PTHR33217:SF7">
    <property type="entry name" value="TRANSPOSASE FOR INSERTION SEQUENCE ELEMENT IS1081"/>
    <property type="match status" value="1"/>
</dbReference>
<evidence type="ECO:0000256" key="2">
    <source>
        <dbReference type="ARBA" id="ARBA00010961"/>
    </source>
</evidence>